<dbReference type="Pfam" id="PF14944">
    <property type="entry name" value="TCRP1"/>
    <property type="match status" value="1"/>
</dbReference>
<feature type="compositionally biased region" description="Low complexity" evidence="2">
    <location>
        <begin position="221"/>
        <end position="234"/>
    </location>
</feature>
<accession>A0A8C0RGZ0</accession>
<feature type="compositionally biased region" description="Polar residues" evidence="2">
    <location>
        <begin position="87"/>
        <end position="98"/>
    </location>
</feature>
<comment type="similarity">
    <text evidence="1">Belongs to the FAM168 family.</text>
</comment>
<feature type="compositionally biased region" description="Pro residues" evidence="2">
    <location>
        <begin position="132"/>
        <end position="162"/>
    </location>
</feature>
<evidence type="ECO:0000313" key="3">
    <source>
        <dbReference type="Ensembl" id="ENSCAFP00030016620.1"/>
    </source>
</evidence>
<organism evidence="3 4">
    <name type="scientific">Canis lupus familiaris</name>
    <name type="common">Dog</name>
    <name type="synonym">Canis familiaris</name>
    <dbReference type="NCBI Taxonomy" id="9615"/>
    <lineage>
        <taxon>Eukaryota</taxon>
        <taxon>Metazoa</taxon>
        <taxon>Chordata</taxon>
        <taxon>Craniata</taxon>
        <taxon>Vertebrata</taxon>
        <taxon>Euteleostomi</taxon>
        <taxon>Mammalia</taxon>
        <taxon>Eutheria</taxon>
        <taxon>Laurasiatheria</taxon>
        <taxon>Carnivora</taxon>
        <taxon>Caniformia</taxon>
        <taxon>Canidae</taxon>
        <taxon>Canis</taxon>
    </lineage>
</organism>
<evidence type="ECO:0000313" key="4">
    <source>
        <dbReference type="Proteomes" id="UP000694429"/>
    </source>
</evidence>
<protein>
    <recommendedName>
        <fullName evidence="5">Family with sequence similarity 168 member B</fullName>
    </recommendedName>
</protein>
<dbReference type="Proteomes" id="UP000694429">
    <property type="component" value="Chromosome 19"/>
</dbReference>
<proteinExistence type="inferred from homology"/>
<evidence type="ECO:0008006" key="5">
    <source>
        <dbReference type="Google" id="ProtNLM"/>
    </source>
</evidence>
<dbReference type="Ensembl" id="ENSCAFT00030019049.1">
    <property type="protein sequence ID" value="ENSCAFP00030016620.1"/>
    <property type="gene ID" value="ENSCAFG00030010272.1"/>
</dbReference>
<evidence type="ECO:0000256" key="2">
    <source>
        <dbReference type="SAM" id="MobiDB-lite"/>
    </source>
</evidence>
<reference evidence="3" key="1">
    <citation type="submission" date="2019-03" db="EMBL/GenBank/DDBJ databases">
        <authorList>
            <person name="Warren W.C."/>
            <person name="Johnson G.S."/>
        </authorList>
    </citation>
    <scope>NUCLEOTIDE SEQUENCE [LARGE SCALE GENOMIC DNA]</scope>
    <source>
        <strain evidence="3">Basenji</strain>
    </source>
</reference>
<dbReference type="AlphaFoldDB" id="A0A8C0RGZ0"/>
<name>A0A8C0RGZ0_CANLF</name>
<reference evidence="3" key="2">
    <citation type="submission" date="2025-08" db="UniProtKB">
        <authorList>
            <consortium name="Ensembl"/>
        </authorList>
    </citation>
    <scope>IDENTIFICATION</scope>
</reference>
<feature type="compositionally biased region" description="Low complexity" evidence="2">
    <location>
        <begin position="116"/>
        <end position="131"/>
    </location>
</feature>
<evidence type="ECO:0000256" key="1">
    <source>
        <dbReference type="ARBA" id="ARBA00005357"/>
    </source>
</evidence>
<dbReference type="InterPro" id="IPR029247">
    <property type="entry name" value="FAM168A/MANI"/>
</dbReference>
<feature type="region of interest" description="Disordered" evidence="2">
    <location>
        <begin position="86"/>
        <end position="262"/>
    </location>
</feature>
<sequence length="502" mass="51571">MRNAATGGASSESVPLAARLRGVARAGVVGGGGGWRARRCGPGAPRRLGPGGAVVAPGVSRGPHGLGRVTQHHELLRCGGRFENTKSKTSTALQSPCSSRVAVGGRTRRADTQATRSSSGGSAPASARPPLALGPPGPKPPARGAPGPAAPPPPPPLHPGPSPRRRERARRPPAPRRPVTCPARPRRGARRAEVRSAARWLRSVGGSAGCGEAGRAERSRAAGSAGRGAAAGDSAPPPFPRSRRPRRSPVAEPTAEPSPGRRALVAEVQAAAPAAARSEIMNPVYSPGSSGVPYANAKGIGYPAGFPMGYAAAAPAYSPNMYPGANPTFQTAVLFEDSGRQYAHPEAAHSGFSSPIYSCYTPGTPYKVSCSPTSGAVPPYSSSPNPYQTAVYPVRSAYPQQSPYAQQGTYYTQPLYAAPPHVIHHTTVVQPNGMPATVYPAPIPPPRGNGVTMGMVAGTTMAMSAGTLLTAHSPTPVAPHPVTVPTYRAPGTPTYSYVPPQW</sequence>
<dbReference type="PANTHER" id="PTHR31844">
    <property type="entry name" value="MYELIN-ASSOCIATED NEURITE-OUTGROWTH INHIBITOR-RELATED"/>
    <property type="match status" value="1"/>
</dbReference>
<feature type="compositionally biased region" description="Basic residues" evidence="2">
    <location>
        <begin position="163"/>
        <end position="174"/>
    </location>
</feature>